<dbReference type="AlphaFoldDB" id="A0A2T5GKC0"/>
<gene>
    <name evidence="1" type="ORF">C8J26_2619</name>
</gene>
<dbReference type="EMBL" id="QAOG01000004">
    <property type="protein sequence ID" value="PTQ59767.1"/>
    <property type="molecule type" value="Genomic_DNA"/>
</dbReference>
<keyword evidence="2" id="KW-1185">Reference proteome</keyword>
<sequence>MKSLMLLWSQYWVPSNRGYGEKSLLGIRHERN</sequence>
<dbReference type="Proteomes" id="UP000244189">
    <property type="component" value="Unassembled WGS sequence"/>
</dbReference>
<name>A0A2T5GKC0_9SPHN</name>
<comment type="caution">
    <text evidence="1">The sequence shown here is derived from an EMBL/GenBank/DDBJ whole genome shotgun (WGS) entry which is preliminary data.</text>
</comment>
<accession>A0A2T5GKC0</accession>
<proteinExistence type="predicted"/>
<evidence type="ECO:0000313" key="1">
    <source>
        <dbReference type="EMBL" id="PTQ59767.1"/>
    </source>
</evidence>
<protein>
    <submittedName>
        <fullName evidence="1">Uncharacterized protein</fullName>
    </submittedName>
</protein>
<reference evidence="1 2" key="1">
    <citation type="submission" date="2018-04" db="EMBL/GenBank/DDBJ databases">
        <title>Genomic Encyclopedia of Type Strains, Phase III (KMG-III): the genomes of soil and plant-associated and newly described type strains.</title>
        <authorList>
            <person name="Whitman W."/>
        </authorList>
    </citation>
    <scope>NUCLEOTIDE SEQUENCE [LARGE SCALE GENOMIC DNA]</scope>
    <source>
        <strain evidence="1 2">MA101b</strain>
    </source>
</reference>
<evidence type="ECO:0000313" key="2">
    <source>
        <dbReference type="Proteomes" id="UP000244189"/>
    </source>
</evidence>
<organism evidence="1 2">
    <name type="scientific">Sphingomonas aurantiaca</name>
    <dbReference type="NCBI Taxonomy" id="185949"/>
    <lineage>
        <taxon>Bacteria</taxon>
        <taxon>Pseudomonadati</taxon>
        <taxon>Pseudomonadota</taxon>
        <taxon>Alphaproteobacteria</taxon>
        <taxon>Sphingomonadales</taxon>
        <taxon>Sphingomonadaceae</taxon>
        <taxon>Sphingomonas</taxon>
    </lineage>
</organism>